<dbReference type="Gene3D" id="1.10.645.10">
    <property type="entry name" value="Cytochrome-c3 Hydrogenase, chain B"/>
    <property type="match status" value="1"/>
</dbReference>
<dbReference type="Pfam" id="PF00374">
    <property type="entry name" value="NiFeSe_Hases"/>
    <property type="match status" value="1"/>
</dbReference>
<dbReference type="InterPro" id="IPR050867">
    <property type="entry name" value="NiFe/NiFeSe_hydrgnase_LSU"/>
</dbReference>
<dbReference type="AlphaFoldDB" id="A0A0P9DD76"/>
<feature type="non-terminal residue" evidence="2">
    <location>
        <position position="1"/>
    </location>
</feature>
<dbReference type="InterPro" id="IPR029014">
    <property type="entry name" value="NiFe-Hase_large"/>
</dbReference>
<accession>A0A0P9DD76</accession>
<dbReference type="GO" id="GO:0016151">
    <property type="term" value="F:nickel cation binding"/>
    <property type="evidence" value="ECO:0007669"/>
    <property type="project" value="InterPro"/>
</dbReference>
<dbReference type="PANTHER" id="PTHR42958">
    <property type="entry name" value="HYDROGENASE-2 LARGE CHAIN"/>
    <property type="match status" value="1"/>
</dbReference>
<proteinExistence type="predicted"/>
<name>A0A0P9DD76_9CHLR</name>
<feature type="non-terminal residue" evidence="2">
    <location>
        <position position="237"/>
    </location>
</feature>
<feature type="compositionally biased region" description="Basic and acidic residues" evidence="1">
    <location>
        <begin position="228"/>
        <end position="237"/>
    </location>
</feature>
<evidence type="ECO:0000313" key="3">
    <source>
        <dbReference type="Proteomes" id="UP000050509"/>
    </source>
</evidence>
<gene>
    <name evidence="2" type="ORF">SE17_40865</name>
</gene>
<evidence type="ECO:0000313" key="2">
    <source>
        <dbReference type="EMBL" id="KPV47920.1"/>
    </source>
</evidence>
<protein>
    <submittedName>
        <fullName evidence="2">Cytochrome-c3 hydrogenase</fullName>
    </submittedName>
</protein>
<organism evidence="2 3">
    <name type="scientific">Kouleothrix aurantiaca</name>
    <dbReference type="NCBI Taxonomy" id="186479"/>
    <lineage>
        <taxon>Bacteria</taxon>
        <taxon>Bacillati</taxon>
        <taxon>Chloroflexota</taxon>
        <taxon>Chloroflexia</taxon>
        <taxon>Chloroflexales</taxon>
        <taxon>Roseiflexineae</taxon>
        <taxon>Roseiflexaceae</taxon>
        <taxon>Kouleothrix</taxon>
    </lineage>
</organism>
<dbReference type="SUPFAM" id="SSF56762">
    <property type="entry name" value="HydB/Nqo4-like"/>
    <property type="match status" value="1"/>
</dbReference>
<keyword evidence="3" id="KW-1185">Reference proteome</keyword>
<evidence type="ECO:0000256" key="1">
    <source>
        <dbReference type="SAM" id="MobiDB-lite"/>
    </source>
</evidence>
<dbReference type="InterPro" id="IPR001501">
    <property type="entry name" value="Ni-dep_hyd_lsu"/>
</dbReference>
<comment type="caution">
    <text evidence="2">The sequence shown here is derived from an EMBL/GenBank/DDBJ whole genome shotgun (WGS) entry which is preliminary data.</text>
</comment>
<reference evidence="2 3" key="1">
    <citation type="submission" date="2015-09" db="EMBL/GenBank/DDBJ databases">
        <title>Draft genome sequence of Kouleothrix aurantiaca JCM 19913.</title>
        <authorList>
            <person name="Hemp J."/>
        </authorList>
    </citation>
    <scope>NUCLEOTIDE SEQUENCE [LARGE SCALE GENOMIC DNA]</scope>
    <source>
        <strain evidence="2 3">COM-B</strain>
    </source>
</reference>
<sequence>FYALFAIDFTNKKYANSPMYPEAVRRFAPFVGSSYEPGVTLSNKPVEVYAIFGGQWPHSSFMVPGGVMCAPTLSDMTRSRAILEYWKNEWLEKYWLGCSIERYRAIKSWADFQAWLDESPKHRDSDLGFFVRFCQDVGLDKYGGGVGKYIAYGYIPHHQKYNRPTIANRQGALIYRGGVYDGQNWMDFDQAKMLEHVAHSFYAGNTARHPFDGVTEPLDPASAGPDKYTWDKAPRYG</sequence>
<dbReference type="EMBL" id="LJCR01003106">
    <property type="protein sequence ID" value="KPV47920.1"/>
    <property type="molecule type" value="Genomic_DNA"/>
</dbReference>
<dbReference type="Proteomes" id="UP000050509">
    <property type="component" value="Unassembled WGS sequence"/>
</dbReference>
<feature type="region of interest" description="Disordered" evidence="1">
    <location>
        <begin position="213"/>
        <end position="237"/>
    </location>
</feature>
<dbReference type="PANTHER" id="PTHR42958:SF4">
    <property type="entry name" value="HYDROGENASE EXPRESSION_FORMATION PROTEIN HUPK"/>
    <property type="match status" value="1"/>
</dbReference>